<gene>
    <name evidence="1" type="ORF">SHY70_11430</name>
</gene>
<organism evidence="1 2">
    <name type="scientific">Streptococcus suis</name>
    <dbReference type="NCBI Taxonomy" id="1307"/>
    <lineage>
        <taxon>Bacteria</taxon>
        <taxon>Bacillati</taxon>
        <taxon>Bacillota</taxon>
        <taxon>Bacilli</taxon>
        <taxon>Lactobacillales</taxon>
        <taxon>Streptococcaceae</taxon>
        <taxon>Streptococcus</taxon>
    </lineage>
</organism>
<dbReference type="EMBL" id="JAWWZK010000125">
    <property type="protein sequence ID" value="MDX5038873.1"/>
    <property type="molecule type" value="Genomic_DNA"/>
</dbReference>
<dbReference type="RefSeq" id="WP_044769385.1">
    <property type="nucleotide sequence ID" value="NZ_CECY01000029.1"/>
</dbReference>
<dbReference type="Proteomes" id="UP001270004">
    <property type="component" value="Unassembled WGS sequence"/>
</dbReference>
<proteinExistence type="predicted"/>
<dbReference type="AlphaFoldDB" id="A0AAW9DIX3"/>
<evidence type="ECO:0000313" key="1">
    <source>
        <dbReference type="EMBL" id="MDX5038873.1"/>
    </source>
</evidence>
<evidence type="ECO:0000313" key="2">
    <source>
        <dbReference type="Proteomes" id="UP001270004"/>
    </source>
</evidence>
<accession>A0AAW9DIX3</accession>
<comment type="caution">
    <text evidence="1">The sequence shown here is derived from an EMBL/GenBank/DDBJ whole genome shotgun (WGS) entry which is preliminary data.</text>
</comment>
<protein>
    <submittedName>
        <fullName evidence="1">Uncharacterized protein</fullName>
    </submittedName>
</protein>
<sequence>MADILIKNPSNGQRAWFKLPLYFGQLSRIGHSCSYDDEVEILKINGNVLLSEGRATLYDLDEANRLLERID</sequence>
<name>A0AAW9DIX3_STRSU</name>
<reference evidence="1" key="1">
    <citation type="submission" date="2023-11" db="EMBL/GenBank/DDBJ databases">
        <title>Antimicrobial resistance in invasive Streptococcus suis isolated in Spain and the associated genetic mechanisms.</title>
        <authorList>
            <person name="Uruen C."/>
            <person name="Arenas J.A."/>
        </authorList>
    </citation>
    <scope>NUCLEOTIDE SEQUENCE</scope>
    <source>
        <strain evidence="1">Ss_70</strain>
    </source>
</reference>